<organism evidence="2 3">
    <name type="scientific">Glycine soja</name>
    <name type="common">Wild soybean</name>
    <dbReference type="NCBI Taxonomy" id="3848"/>
    <lineage>
        <taxon>Eukaryota</taxon>
        <taxon>Viridiplantae</taxon>
        <taxon>Streptophyta</taxon>
        <taxon>Embryophyta</taxon>
        <taxon>Tracheophyta</taxon>
        <taxon>Spermatophyta</taxon>
        <taxon>Magnoliopsida</taxon>
        <taxon>eudicotyledons</taxon>
        <taxon>Gunneridae</taxon>
        <taxon>Pentapetalae</taxon>
        <taxon>rosids</taxon>
        <taxon>fabids</taxon>
        <taxon>Fabales</taxon>
        <taxon>Fabaceae</taxon>
        <taxon>Papilionoideae</taxon>
        <taxon>50 kb inversion clade</taxon>
        <taxon>NPAAA clade</taxon>
        <taxon>indigoferoid/millettioid clade</taxon>
        <taxon>Phaseoleae</taxon>
        <taxon>Glycine</taxon>
        <taxon>Glycine subgen. Soja</taxon>
    </lineage>
</organism>
<protein>
    <submittedName>
        <fullName evidence="2">Auxin-induced protein 10A5</fullName>
    </submittedName>
</protein>
<accession>A0A445J4H0</accession>
<dbReference type="AlphaFoldDB" id="A0A445J4H0"/>
<evidence type="ECO:0000313" key="2">
    <source>
        <dbReference type="EMBL" id="RZB93287.1"/>
    </source>
</evidence>
<dbReference type="InterPro" id="IPR003676">
    <property type="entry name" value="SAUR_fam"/>
</dbReference>
<reference evidence="2 3" key="1">
    <citation type="submission" date="2018-09" db="EMBL/GenBank/DDBJ databases">
        <title>A high-quality reference genome of wild soybean provides a powerful tool to mine soybean genomes.</title>
        <authorList>
            <person name="Xie M."/>
            <person name="Chung C.Y.L."/>
            <person name="Li M.-W."/>
            <person name="Wong F.-L."/>
            <person name="Chan T.-F."/>
            <person name="Lam H.-M."/>
        </authorList>
    </citation>
    <scope>NUCLEOTIDE SEQUENCE [LARGE SCALE GENOMIC DNA]</scope>
    <source>
        <strain evidence="3">cv. W05</strain>
        <tissue evidence="2">Hypocotyl of etiolated seedlings</tissue>
    </source>
</reference>
<dbReference type="Proteomes" id="UP000289340">
    <property type="component" value="Chromosome 9"/>
</dbReference>
<dbReference type="Pfam" id="PF02519">
    <property type="entry name" value="Auxin_inducible"/>
    <property type="match status" value="1"/>
</dbReference>
<evidence type="ECO:0000313" key="3">
    <source>
        <dbReference type="Proteomes" id="UP000289340"/>
    </source>
</evidence>
<gene>
    <name evidence="2" type="ORF">D0Y65_024920</name>
</gene>
<comment type="caution">
    <text evidence="2">The sequence shown here is derived from an EMBL/GenBank/DDBJ whole genome shotgun (WGS) entry which is preliminary data.</text>
</comment>
<sequence length="185" mass="21390">MGFRIPAIIRQASLSTTQTASKRVEVQKGYFAVYVGDKMRRFMIPVSYLNQPSFQELLSQAEEEFGFDQPTGGLTIPCKEDEFLNIIANLNELFFTYNFVLSQIFGAEEPFEIRSLHSFYVRDYDDDTIAVVFREPYSHQKPNRMTSNHIWQPTITSIRRIWGCASLFASNPESYDTPRNLGQTF</sequence>
<comment type="similarity">
    <text evidence="1">Belongs to the ARG7 family.</text>
</comment>
<dbReference type="GO" id="GO:0009733">
    <property type="term" value="P:response to auxin"/>
    <property type="evidence" value="ECO:0007669"/>
    <property type="project" value="InterPro"/>
</dbReference>
<dbReference type="EMBL" id="QZWG01000009">
    <property type="protein sequence ID" value="RZB93287.1"/>
    <property type="molecule type" value="Genomic_DNA"/>
</dbReference>
<dbReference type="PANTHER" id="PTHR31929">
    <property type="entry name" value="SAUR-LIKE AUXIN-RESPONSIVE PROTEIN FAMILY-RELATED"/>
    <property type="match status" value="1"/>
</dbReference>
<evidence type="ECO:0000256" key="1">
    <source>
        <dbReference type="ARBA" id="ARBA00006974"/>
    </source>
</evidence>
<proteinExistence type="inferred from homology"/>
<keyword evidence="3" id="KW-1185">Reference proteome</keyword>
<name>A0A445J4H0_GLYSO</name>